<organism evidence="9 10">
    <name type="scientific">Myroides guanonis</name>
    <dbReference type="NCBI Taxonomy" id="1150112"/>
    <lineage>
        <taxon>Bacteria</taxon>
        <taxon>Pseudomonadati</taxon>
        <taxon>Bacteroidota</taxon>
        <taxon>Flavobacteriia</taxon>
        <taxon>Flavobacteriales</taxon>
        <taxon>Flavobacteriaceae</taxon>
        <taxon>Myroides</taxon>
    </lineage>
</organism>
<evidence type="ECO:0000256" key="6">
    <source>
        <dbReference type="ARBA" id="ARBA00023170"/>
    </source>
</evidence>
<evidence type="ECO:0000256" key="5">
    <source>
        <dbReference type="ARBA" id="ARBA00023157"/>
    </source>
</evidence>
<dbReference type="GO" id="GO:0004896">
    <property type="term" value="F:cytokine receptor activity"/>
    <property type="evidence" value="ECO:0007669"/>
    <property type="project" value="TreeGrafter"/>
</dbReference>
<evidence type="ECO:0000256" key="7">
    <source>
        <dbReference type="ARBA" id="ARBA00023180"/>
    </source>
</evidence>
<dbReference type="Gene3D" id="2.60.40.10">
    <property type="entry name" value="Immunoglobulins"/>
    <property type="match status" value="4"/>
</dbReference>
<dbReference type="NCBIfam" id="NF038128">
    <property type="entry name" value="choice_anch_J"/>
    <property type="match status" value="5"/>
</dbReference>
<dbReference type="PANTHER" id="PTHR23037:SF35">
    <property type="entry name" value="FIBRONECTIN TYPE-III DOMAIN-CONTAINING PROTEIN"/>
    <property type="match status" value="1"/>
</dbReference>
<keyword evidence="7" id="KW-0325">Glycoprotein</keyword>
<keyword evidence="10" id="KW-1185">Reference proteome</keyword>
<dbReference type="InterPro" id="IPR013783">
    <property type="entry name" value="Ig-like_fold"/>
</dbReference>
<evidence type="ECO:0000259" key="8">
    <source>
        <dbReference type="PROSITE" id="PS50853"/>
    </source>
</evidence>
<feature type="domain" description="Fibronectin type-III" evidence="8">
    <location>
        <begin position="1005"/>
        <end position="1100"/>
    </location>
</feature>
<dbReference type="PROSITE" id="PS50853">
    <property type="entry name" value="FN3"/>
    <property type="match status" value="3"/>
</dbReference>
<proteinExistence type="predicted"/>
<dbReference type="InterPro" id="IPR036116">
    <property type="entry name" value="FN3_sf"/>
</dbReference>
<dbReference type="EMBL" id="FORU01000001">
    <property type="protein sequence ID" value="SFI80760.1"/>
    <property type="molecule type" value="Genomic_DNA"/>
</dbReference>
<dbReference type="NCBIfam" id="NF038133">
    <property type="entry name" value="choice_anch_L"/>
    <property type="match status" value="1"/>
</dbReference>
<dbReference type="OrthoDB" id="9765926at2"/>
<dbReference type="Pfam" id="PF13585">
    <property type="entry name" value="CHU_C"/>
    <property type="match status" value="1"/>
</dbReference>
<comment type="subcellular location">
    <subcellularLocation>
        <location evidence="1">Membrane</location>
        <topology evidence="1">Single-pass type I membrane protein</topology>
    </subcellularLocation>
</comment>
<evidence type="ECO:0000256" key="1">
    <source>
        <dbReference type="ARBA" id="ARBA00004479"/>
    </source>
</evidence>
<protein>
    <submittedName>
        <fullName evidence="9">Cleaved Adhesin Domain</fullName>
    </submittedName>
</protein>
<dbReference type="GO" id="GO:0009897">
    <property type="term" value="C:external side of plasma membrane"/>
    <property type="evidence" value="ECO:0007669"/>
    <property type="project" value="TreeGrafter"/>
</dbReference>
<sequence>MKNKHLFSEITLIVLLFLMTNHILANKFEQANTANHKTRIQKSYDPRLFFLSQLNTSFASDCPIQVTPFFEGFNIGSSTLDCWTIKNENKDLRKWYVTTLAPKEGDQTMQFSGISNNDDWLISPTLNLDAKKVYKLGYSYKTDSFNKNEMELSASNSGIDIVEFNKVLVPRKIVNHDNWQQEIVYISNYGGNVNLAWHNSTKGETEIYLDEVFINEIPCMEPVNLNTKDISTNSATLFWEDSMNSSWEYQVQPVGSSSFSTTGIVTTKNQVKVTQDVNGNNLKSGEAYEFFVRAKCSSTVNGEWIGPFLFSISCNAQSIPFKEGFNSDSTSLNCWRLIDNNRDEFEIKNNIWSFSNTNFHEGDGVSSFKSPFPNKTNDDWLISPTFSLDGGVYALTYYYKTSIYNDNEFEVLLSQNGNDPVDFTTVLEPKSKKNGNLYKKKVLFIQGINSYVNIAWHANGEGKSDIYIDLVTLEKVPCASPEDEIEISQIGIDRATLKWTDANSEKWEYFVRPSGSSLPPSKSGTVTSNKEVTVTKTSETGSPILLPDSWYDFFIRGNCGGGESSLWIGPISFKTDCVSFNIPFWEGFNFDSTSVNCWTIVDNNKDSFEGLSSNLFGLVNFKNFEGTRCMSFVGSNSSTKHDDWLISPSFTLEANKFYRLKYHYKSELNYSDFEVLLSDNGTDLSNFKKVLIKKEKGVSNDWQEEVIVIKGFNGNAKIAWHNFTNNYVTKLFIDNVFLEEIVGCPEPVNLGVEYLNNTTIFWSDEFGKDWEYYVQKSGGVTPTTKGVPTVVKKNIISNDYLGKPLESNVEYEFYVRTKCDNGEFSVWVGPYKFRIPCSVYSTAFWEGFNTSSKSFKCWTILDNNMDASDPIGEDIWKRSNTDKYEGNFGMQYVSTKTESDDWLISPTIELEKNKLYRLKYHFKTTTKNANSDFELLASNTGIKPENFNIEIIKNQTYQIDIFQENIIFIKNLDGEVNLAWHVKGEGAKNIYLDNVFIQEVTGCPEPLNIDVKEVKAKEVTVNWTDDFNADEWEYYVQTKGSPLPPSNGTKTKTKDNIITKDQLGKTLEPNSEYEFYVRTDCGNGTYSIWTGPFYFHTECDIYSIPFMENFNTDSKTLDCWSIIDNNNDFYADWGINKWALNKGFYYEGDQSMVIVGIDIYGGVVENDDWLISPSIVMDNSDYVLKYHYKTNAWDGGGFEVLLSKDGTSIDKFIKEIVKEKYYTNDTWKEEVVFFKGTAGIINLAWHMNFIGISEINIDKITLKKVENCPEPYHIVKSNQTTSSIDLEWEQDGGITSWEVIVVKYGEDSTAIPLQSFTVTGSPKTTVNGLSQGGAYTIFVRAKCTDGKSNSDWSTSVDVAIEIGPNDDCNGAITIPVNTGVECEKTVIGSIFGSTKSTTIVPSCKPSSFENDVWFEFTALSEAHLLSLKDFASVSGITPIFMSAALYDVPCSSITSSALACYEFSKGSVRTVLSDLTPGKKYYLRFGVAEPNLDYVFNICITTSEYSPTEVTPSGGTYTVEELVSEVLIKSNCDLVSNIRYQNGDGGVKAMSYNTLGYFNKKNSDFPFEEGIVLSTNEAQYIEGPYKGPGAWRGNNDQRWAGDIDINNAIDDSGGGPYSDKRVTQIEFDFIPIKEEIKFDYLFASNSYHEECGEVCSTGALFAAWLVDTTTGQGENLAKVPETNIPIAINTIRDVQKSGAIFCESIHSKWFDKYYDNETAIDAGVDFAGLTKPMSSELVKVVPGRKYHIKLAVIDFCPNVNHSSAVFFNAGSFDLGNLDLGADLLVENGTALCGGEARIIKTGLGDDDVTIKWYQDEIEIVGENQPDLEVSETGNYKVIAHYDAINCDVIGEIKVEIFPKISTVVHKPLKIEVCEKSLSEIIIELTESESNMFSDVDGNNYDVSYYNEKELADLESNPINTLYYFDQSKGDTVIYVRVEDKITGCMEVFELPIVIVNGEVPIQREDVVVCESYTFPDLEDNQSYYSSSKGEGVQYRQGSILEGQGEHQIYILQRNDEKGCYEEISYYVTITEAVDARRFKDRELSCELYQLQPLPKNSRYYLKPNGEGEPLIEGSFVLETQKIYVYAVSEDGVCIDESSFTISYQECPIPKGISPNGDGINDALDLTAHRVRSLKIFNRFGTEVYSYVSGYTNEWVGQDKQGNKLPDGTYFYVVITGDNGGENTRSGWVQINR</sequence>
<dbReference type="RefSeq" id="WP_090677596.1">
    <property type="nucleotide sequence ID" value="NZ_FORU01000001.1"/>
</dbReference>
<dbReference type="InterPro" id="IPR049804">
    <property type="entry name" value="Choice_anch_L"/>
</dbReference>
<dbReference type="STRING" id="1150112.SAMN04487893_101212"/>
<dbReference type="PANTHER" id="PTHR23037">
    <property type="entry name" value="CYTOKINE RECEPTOR"/>
    <property type="match status" value="1"/>
</dbReference>
<evidence type="ECO:0000313" key="9">
    <source>
        <dbReference type="EMBL" id="SFI80760.1"/>
    </source>
</evidence>
<keyword evidence="3" id="KW-1133">Transmembrane helix</keyword>
<evidence type="ECO:0000256" key="4">
    <source>
        <dbReference type="ARBA" id="ARBA00023136"/>
    </source>
</evidence>
<accession>A0A1I3L811</accession>
<keyword evidence="2" id="KW-0812">Transmembrane</keyword>
<dbReference type="CDD" id="cd00063">
    <property type="entry name" value="FN3"/>
    <property type="match status" value="2"/>
</dbReference>
<feature type="domain" description="Fibronectin type-III" evidence="8">
    <location>
        <begin position="221"/>
        <end position="316"/>
    </location>
</feature>
<dbReference type="SUPFAM" id="SSF49265">
    <property type="entry name" value="Fibronectin type III"/>
    <property type="match status" value="2"/>
</dbReference>
<gene>
    <name evidence="9" type="ORF">SAMN04487893_101212</name>
</gene>
<name>A0A1I3L811_9FLAO</name>
<dbReference type="Proteomes" id="UP000243887">
    <property type="component" value="Unassembled WGS sequence"/>
</dbReference>
<evidence type="ECO:0000256" key="2">
    <source>
        <dbReference type="ARBA" id="ARBA00022692"/>
    </source>
</evidence>
<dbReference type="Gene3D" id="2.60.120.200">
    <property type="match status" value="5"/>
</dbReference>
<dbReference type="Pfam" id="PF23759">
    <property type="entry name" value="GBD_T9SS_assoc"/>
    <property type="match status" value="1"/>
</dbReference>
<feature type="domain" description="Fibronectin type-III" evidence="8">
    <location>
        <begin position="1270"/>
        <end position="1365"/>
    </location>
</feature>
<dbReference type="InterPro" id="IPR003961">
    <property type="entry name" value="FN3_dom"/>
</dbReference>
<evidence type="ECO:0000256" key="3">
    <source>
        <dbReference type="ARBA" id="ARBA00022989"/>
    </source>
</evidence>
<dbReference type="SMART" id="SM00060">
    <property type="entry name" value="FN3"/>
    <property type="match status" value="5"/>
</dbReference>
<dbReference type="InterPro" id="IPR011628">
    <property type="entry name" value="Cleaved_adhesin"/>
</dbReference>
<keyword evidence="6" id="KW-0675">Receptor</keyword>
<dbReference type="Pfam" id="PF07675">
    <property type="entry name" value="Cleaved_Adhesin"/>
    <property type="match status" value="5"/>
</dbReference>
<dbReference type="InterPro" id="IPR056600">
    <property type="entry name" value="GBD_T9SS_assoc"/>
</dbReference>
<reference evidence="10" key="1">
    <citation type="submission" date="2016-10" db="EMBL/GenBank/DDBJ databases">
        <authorList>
            <person name="Varghese N."/>
            <person name="Submissions S."/>
        </authorList>
    </citation>
    <scope>NUCLEOTIDE SEQUENCE [LARGE SCALE GENOMIC DNA]</scope>
    <source>
        <strain evidence="10">DSM 26542</strain>
    </source>
</reference>
<keyword evidence="5" id="KW-1015">Disulfide bond</keyword>
<keyword evidence="4" id="KW-0472">Membrane</keyword>
<evidence type="ECO:0000313" key="10">
    <source>
        <dbReference type="Proteomes" id="UP000243887"/>
    </source>
</evidence>